<evidence type="ECO:0000313" key="13">
    <source>
        <dbReference type="Proteomes" id="UP000504623"/>
    </source>
</evidence>
<evidence type="ECO:0000256" key="2">
    <source>
        <dbReference type="ARBA" id="ARBA00022475"/>
    </source>
</evidence>
<keyword evidence="13" id="KW-1185">Reference proteome</keyword>
<dbReference type="GO" id="GO:0045954">
    <property type="term" value="P:positive regulation of natural killer cell mediated cytotoxicity"/>
    <property type="evidence" value="ECO:0007669"/>
    <property type="project" value="InterPro"/>
</dbReference>
<keyword evidence="8" id="KW-1015">Disulfide bond</keyword>
<dbReference type="AlphaFoldDB" id="A0A9B0X237"/>
<keyword evidence="4" id="KW-0732">Signal</keyword>
<dbReference type="PANTHER" id="PTHR47904">
    <property type="entry name" value="NATURAL CYTOTOXICITY TRIGGERING RECEPTOR 3"/>
    <property type="match status" value="1"/>
</dbReference>
<evidence type="ECO:0000256" key="4">
    <source>
        <dbReference type="ARBA" id="ARBA00022729"/>
    </source>
</evidence>
<reference evidence="14" key="1">
    <citation type="submission" date="2025-08" db="UniProtKB">
        <authorList>
            <consortium name="RefSeq"/>
        </authorList>
    </citation>
    <scope>IDENTIFICATION</scope>
    <source>
        <tissue evidence="14">Spleen</tissue>
    </source>
</reference>
<dbReference type="GO" id="GO:0030101">
    <property type="term" value="P:natural killer cell activation"/>
    <property type="evidence" value="ECO:0007669"/>
    <property type="project" value="TreeGrafter"/>
</dbReference>
<evidence type="ECO:0000256" key="10">
    <source>
        <dbReference type="ARBA" id="ARBA00023180"/>
    </source>
</evidence>
<proteinExistence type="predicted"/>
<accession>A0A9B0X237</accession>
<evidence type="ECO:0000256" key="3">
    <source>
        <dbReference type="ARBA" id="ARBA00022692"/>
    </source>
</evidence>
<comment type="subcellular location">
    <subcellularLocation>
        <location evidence="1">Cell membrane</location>
        <topology evidence="1">Single-pass type I membrane protein</topology>
    </subcellularLocation>
</comment>
<dbReference type="InterPro" id="IPR043226">
    <property type="entry name" value="NCR3"/>
</dbReference>
<dbReference type="GO" id="GO:0002429">
    <property type="term" value="P:immune response-activating cell surface receptor signaling pathway"/>
    <property type="evidence" value="ECO:0007669"/>
    <property type="project" value="InterPro"/>
</dbReference>
<evidence type="ECO:0000256" key="1">
    <source>
        <dbReference type="ARBA" id="ARBA00004251"/>
    </source>
</evidence>
<name>A0A9B0X237_CHRAS</name>
<keyword evidence="9" id="KW-0675">Receptor</keyword>
<dbReference type="OrthoDB" id="9835988at2759"/>
<dbReference type="GeneID" id="102817615"/>
<gene>
    <name evidence="14" type="primary">LOC102817615</name>
</gene>
<keyword evidence="10" id="KW-0325">Glycoprotein</keyword>
<evidence type="ECO:0000256" key="8">
    <source>
        <dbReference type="ARBA" id="ARBA00023157"/>
    </source>
</evidence>
<dbReference type="RefSeq" id="XP_006875732.1">
    <property type="nucleotide sequence ID" value="XM_006875670.1"/>
</dbReference>
<keyword evidence="6" id="KW-1133">Transmembrane helix</keyword>
<keyword evidence="2" id="KW-1003">Cell membrane</keyword>
<keyword evidence="5" id="KW-0391">Immunity</keyword>
<evidence type="ECO:0000256" key="5">
    <source>
        <dbReference type="ARBA" id="ARBA00022859"/>
    </source>
</evidence>
<protein>
    <submittedName>
        <fullName evidence="14">Natural cytotoxicity triggering receptor 3-like</fullName>
    </submittedName>
</protein>
<dbReference type="PANTHER" id="PTHR47904:SF1">
    <property type="entry name" value="NATURAL CYTOTOXICITY TRIGGERING RECEPTOR 3"/>
    <property type="match status" value="1"/>
</dbReference>
<keyword evidence="3" id="KW-0812">Transmembrane</keyword>
<dbReference type="Proteomes" id="UP000504623">
    <property type="component" value="Unplaced"/>
</dbReference>
<dbReference type="GO" id="GO:0005886">
    <property type="term" value="C:plasma membrane"/>
    <property type="evidence" value="ECO:0007669"/>
    <property type="project" value="UniProtKB-SubCell"/>
</dbReference>
<evidence type="ECO:0000256" key="12">
    <source>
        <dbReference type="SAM" id="MobiDB-lite"/>
    </source>
</evidence>
<evidence type="ECO:0000256" key="9">
    <source>
        <dbReference type="ARBA" id="ARBA00023170"/>
    </source>
</evidence>
<evidence type="ECO:0000256" key="11">
    <source>
        <dbReference type="ARBA" id="ARBA00023319"/>
    </source>
</evidence>
<sequence length="129" mass="14195">MSAAELQRDSVPSDWPRPLRFRTQEGNTTSLPCFSNISRERPAIVSVAWYLDKMAPGKEVRNETLIVCLCRVETLGLGFGTRNGTLLVGSEALGGGPLWISQLEASTILLWAAFYAFSFFSVATDSTIY</sequence>
<evidence type="ECO:0000313" key="14">
    <source>
        <dbReference type="RefSeq" id="XP_006875732.1"/>
    </source>
</evidence>
<feature type="region of interest" description="Disordered" evidence="12">
    <location>
        <begin position="1"/>
        <end position="23"/>
    </location>
</feature>
<evidence type="ECO:0000256" key="7">
    <source>
        <dbReference type="ARBA" id="ARBA00023136"/>
    </source>
</evidence>
<evidence type="ECO:0000256" key="6">
    <source>
        <dbReference type="ARBA" id="ARBA00022989"/>
    </source>
</evidence>
<keyword evidence="11" id="KW-0393">Immunoglobulin domain</keyword>
<keyword evidence="7" id="KW-0472">Membrane</keyword>
<organism evidence="13 14">
    <name type="scientific">Chrysochloris asiatica</name>
    <name type="common">Cape golden mole</name>
    <dbReference type="NCBI Taxonomy" id="185453"/>
    <lineage>
        <taxon>Eukaryota</taxon>
        <taxon>Metazoa</taxon>
        <taxon>Chordata</taxon>
        <taxon>Craniata</taxon>
        <taxon>Vertebrata</taxon>
        <taxon>Euteleostomi</taxon>
        <taxon>Mammalia</taxon>
        <taxon>Eutheria</taxon>
        <taxon>Afrotheria</taxon>
        <taxon>Chrysochloridae</taxon>
        <taxon>Chrysochlorinae</taxon>
        <taxon>Chrysochloris</taxon>
    </lineage>
</organism>